<dbReference type="InterPro" id="IPR009790">
    <property type="entry name" value="TMEM106"/>
</dbReference>
<keyword evidence="1" id="KW-0812">Transmembrane</keyword>
<accession>A0ABP1FYU1</accession>
<evidence type="ECO:0000256" key="1">
    <source>
        <dbReference type="SAM" id="Phobius"/>
    </source>
</evidence>
<evidence type="ECO:0000313" key="3">
    <source>
        <dbReference type="Proteomes" id="UP001497392"/>
    </source>
</evidence>
<dbReference type="PANTHER" id="PTHR28556:SF4">
    <property type="entry name" value="TRANSMEMBRANE PROTEIN 106A"/>
    <property type="match status" value="1"/>
</dbReference>
<sequence length="251" mass="28007">MRKYTRLSDSGSLNDGALPDFSPPFATEYELDPTTRWGKLKEWWRVKIMGEPQEPVPPSGYMTLIPLNDARLKPQRRLLFFSCMLLFVIAAMAATFLLVPRGFSAGEIEIQSDHMSWNTTKGTYQLNLLARIPIKNPNFLNGKVSGQLRVFFYDTEAGSKDVGPVVVPARASPQVLEVVVDASNVPGEYALTILSECAAFPRRLVFFLKGQLEVRDFFQKVQLSPIDTYFMIDCINGGKVPAPVDPSKIVG</sequence>
<organism evidence="2 3">
    <name type="scientific">Coccomyxa viridis</name>
    <dbReference type="NCBI Taxonomy" id="1274662"/>
    <lineage>
        <taxon>Eukaryota</taxon>
        <taxon>Viridiplantae</taxon>
        <taxon>Chlorophyta</taxon>
        <taxon>core chlorophytes</taxon>
        <taxon>Trebouxiophyceae</taxon>
        <taxon>Trebouxiophyceae incertae sedis</taxon>
        <taxon>Coccomyxaceae</taxon>
        <taxon>Coccomyxa</taxon>
    </lineage>
</organism>
<reference evidence="2 3" key="1">
    <citation type="submission" date="2024-06" db="EMBL/GenBank/DDBJ databases">
        <authorList>
            <person name="Kraege A."/>
            <person name="Thomma B."/>
        </authorList>
    </citation>
    <scope>NUCLEOTIDE SEQUENCE [LARGE SCALE GENOMIC DNA]</scope>
</reference>
<evidence type="ECO:0000313" key="2">
    <source>
        <dbReference type="EMBL" id="CAL5224651.1"/>
    </source>
</evidence>
<dbReference type="EMBL" id="CAXHTA020000011">
    <property type="protein sequence ID" value="CAL5224651.1"/>
    <property type="molecule type" value="Genomic_DNA"/>
</dbReference>
<keyword evidence="1" id="KW-0472">Membrane</keyword>
<protein>
    <submittedName>
        <fullName evidence="2">G7369 protein</fullName>
    </submittedName>
</protein>
<gene>
    <name evidence="2" type="primary">g7369</name>
    <name evidence="2" type="ORF">VP750_LOCUS6310</name>
</gene>
<dbReference type="PANTHER" id="PTHR28556">
    <property type="entry name" value="TRANSMEMBRANE PROTEIN 106B"/>
    <property type="match status" value="1"/>
</dbReference>
<keyword evidence="3" id="KW-1185">Reference proteome</keyword>
<dbReference type="Proteomes" id="UP001497392">
    <property type="component" value="Unassembled WGS sequence"/>
</dbReference>
<name>A0ABP1FYU1_9CHLO</name>
<feature type="transmembrane region" description="Helical" evidence="1">
    <location>
        <begin position="78"/>
        <end position="99"/>
    </location>
</feature>
<keyword evidence="1" id="KW-1133">Transmembrane helix</keyword>
<proteinExistence type="predicted"/>
<comment type="caution">
    <text evidence="2">The sequence shown here is derived from an EMBL/GenBank/DDBJ whole genome shotgun (WGS) entry which is preliminary data.</text>
</comment>